<keyword evidence="2" id="KW-0347">Helicase</keyword>
<keyword evidence="2" id="KW-0378">Hydrolase</keyword>
<comment type="caution">
    <text evidence="2">The sequence shown here is derived from an EMBL/GenBank/DDBJ whole genome shotgun (WGS) entry which is preliminary data.</text>
</comment>
<gene>
    <name evidence="2" type="ORF">Q2T77_14915</name>
</gene>
<feature type="chain" id="PRO_5046431047" evidence="1">
    <location>
        <begin position="24"/>
        <end position="126"/>
    </location>
</feature>
<organism evidence="2 3">
    <name type="scientific">Variovorax ginsengisoli</name>
    <dbReference type="NCBI Taxonomy" id="363844"/>
    <lineage>
        <taxon>Bacteria</taxon>
        <taxon>Pseudomonadati</taxon>
        <taxon>Pseudomonadota</taxon>
        <taxon>Betaproteobacteria</taxon>
        <taxon>Burkholderiales</taxon>
        <taxon>Comamonadaceae</taxon>
        <taxon>Variovorax</taxon>
    </lineage>
</organism>
<feature type="signal peptide" evidence="1">
    <location>
        <begin position="1"/>
        <end position="23"/>
    </location>
</feature>
<protein>
    <submittedName>
        <fullName evidence="2">Helicase SNF2</fullName>
    </submittedName>
</protein>
<keyword evidence="1" id="KW-0732">Signal</keyword>
<keyword evidence="2" id="KW-0067">ATP-binding</keyword>
<keyword evidence="3" id="KW-1185">Reference proteome</keyword>
<reference evidence="2" key="1">
    <citation type="submission" date="2023-06" db="EMBL/GenBank/DDBJ databases">
        <authorList>
            <person name="Jiang Y."/>
            <person name="Liu Q."/>
        </authorList>
    </citation>
    <scope>NUCLEOTIDE SEQUENCE</scope>
    <source>
        <strain evidence="2">CGMCC 1.12090</strain>
    </source>
</reference>
<evidence type="ECO:0000256" key="1">
    <source>
        <dbReference type="SAM" id="SignalP"/>
    </source>
</evidence>
<dbReference type="Proteomes" id="UP001169027">
    <property type="component" value="Unassembled WGS sequence"/>
</dbReference>
<evidence type="ECO:0000313" key="2">
    <source>
        <dbReference type="EMBL" id="MDO1533585.1"/>
    </source>
</evidence>
<evidence type="ECO:0000313" key="3">
    <source>
        <dbReference type="Proteomes" id="UP001169027"/>
    </source>
</evidence>
<name>A0ABT8S444_9BURK</name>
<dbReference type="GO" id="GO:0004386">
    <property type="term" value="F:helicase activity"/>
    <property type="evidence" value="ECO:0007669"/>
    <property type="project" value="UniProtKB-KW"/>
</dbReference>
<proteinExistence type="predicted"/>
<dbReference type="EMBL" id="JAUKVY010000009">
    <property type="protein sequence ID" value="MDO1533585.1"/>
    <property type="molecule type" value="Genomic_DNA"/>
</dbReference>
<sequence length="126" mass="12403">MNTTTKIVAAAAVSLLAAIGAQAETYEGVQAPVSANARADVRSQAVVAAHSDNPYAEAVSSRVAAAPTGLTGRGAVRSTAVAAAHSANPYAEGYGQGVTSVSSGAVDRSAVRAQAFAAAHGQQLPL</sequence>
<accession>A0ABT8S444</accession>
<keyword evidence="2" id="KW-0547">Nucleotide-binding</keyword>
<dbReference type="RefSeq" id="WP_301810378.1">
    <property type="nucleotide sequence ID" value="NZ_JAUJZH010000009.1"/>
</dbReference>